<keyword evidence="3" id="KW-1003">Cell membrane</keyword>
<proteinExistence type="predicted"/>
<evidence type="ECO:0000313" key="9">
    <source>
        <dbReference type="EMBL" id="QIG80716.1"/>
    </source>
</evidence>
<dbReference type="SUPFAM" id="SSF103473">
    <property type="entry name" value="MFS general substrate transporter"/>
    <property type="match status" value="1"/>
</dbReference>
<dbReference type="PROSITE" id="PS50850">
    <property type="entry name" value="MFS"/>
    <property type="match status" value="1"/>
</dbReference>
<keyword evidence="2" id="KW-0813">Transport</keyword>
<feature type="transmembrane region" description="Helical" evidence="7">
    <location>
        <begin position="359"/>
        <end position="381"/>
    </location>
</feature>
<feature type="transmembrane region" description="Helical" evidence="7">
    <location>
        <begin position="271"/>
        <end position="288"/>
    </location>
</feature>
<dbReference type="EMBL" id="CP049109">
    <property type="protein sequence ID" value="QIG80716.1"/>
    <property type="molecule type" value="Genomic_DNA"/>
</dbReference>
<evidence type="ECO:0000256" key="1">
    <source>
        <dbReference type="ARBA" id="ARBA00004651"/>
    </source>
</evidence>
<feature type="transmembrane region" description="Helical" evidence="7">
    <location>
        <begin position="92"/>
        <end position="113"/>
    </location>
</feature>
<dbReference type="GO" id="GO:0005886">
    <property type="term" value="C:plasma membrane"/>
    <property type="evidence" value="ECO:0007669"/>
    <property type="project" value="UniProtKB-SubCell"/>
</dbReference>
<dbReference type="PANTHER" id="PTHR23513">
    <property type="entry name" value="INTEGRAL MEMBRANE EFFLUX PROTEIN-RELATED"/>
    <property type="match status" value="1"/>
</dbReference>
<evidence type="ECO:0000256" key="3">
    <source>
        <dbReference type="ARBA" id="ARBA00022475"/>
    </source>
</evidence>
<reference evidence="9 10" key="1">
    <citation type="submission" date="2020-02" db="EMBL/GenBank/DDBJ databases">
        <authorList>
            <person name="Zheng R.K."/>
            <person name="Sun C.M."/>
        </authorList>
    </citation>
    <scope>NUCLEOTIDE SEQUENCE [LARGE SCALE GENOMIC DNA]</scope>
    <source>
        <strain evidence="10">zrk23</strain>
    </source>
</reference>
<feature type="transmembrane region" description="Helical" evidence="7">
    <location>
        <begin position="61"/>
        <end position="80"/>
    </location>
</feature>
<name>A0A6G6Y817_9SPHN</name>
<dbReference type="Gene3D" id="1.20.1250.20">
    <property type="entry name" value="MFS general substrate transporter like domains"/>
    <property type="match status" value="1"/>
</dbReference>
<dbReference type="CDD" id="cd06173">
    <property type="entry name" value="MFS_MefA_like"/>
    <property type="match status" value="1"/>
</dbReference>
<evidence type="ECO:0000256" key="7">
    <source>
        <dbReference type="SAM" id="Phobius"/>
    </source>
</evidence>
<keyword evidence="6 7" id="KW-0472">Membrane</keyword>
<feature type="domain" description="Major facilitator superfamily (MFS) profile" evidence="8">
    <location>
        <begin position="25"/>
        <end position="412"/>
    </location>
</feature>
<dbReference type="Pfam" id="PF05977">
    <property type="entry name" value="MFS_3"/>
    <property type="match status" value="1"/>
</dbReference>
<dbReference type="KEGG" id="spzr:G5C33_13605"/>
<evidence type="ECO:0000256" key="4">
    <source>
        <dbReference type="ARBA" id="ARBA00022692"/>
    </source>
</evidence>
<dbReference type="InterPro" id="IPR036259">
    <property type="entry name" value="MFS_trans_sf"/>
</dbReference>
<feature type="transmembrane region" description="Helical" evidence="7">
    <location>
        <begin position="387"/>
        <end position="408"/>
    </location>
</feature>
<comment type="subcellular location">
    <subcellularLocation>
        <location evidence="1">Cell membrane</location>
        <topology evidence="1">Multi-pass membrane protein</topology>
    </subcellularLocation>
</comment>
<feature type="transmembrane region" description="Helical" evidence="7">
    <location>
        <begin position="238"/>
        <end position="259"/>
    </location>
</feature>
<dbReference type="Proteomes" id="UP000501568">
    <property type="component" value="Chromosome"/>
</dbReference>
<dbReference type="RefSeq" id="WP_165327724.1">
    <property type="nucleotide sequence ID" value="NZ_CP049109.1"/>
</dbReference>
<dbReference type="GO" id="GO:0022857">
    <property type="term" value="F:transmembrane transporter activity"/>
    <property type="evidence" value="ECO:0007669"/>
    <property type="project" value="InterPro"/>
</dbReference>
<dbReference type="AlphaFoldDB" id="A0A6G6Y817"/>
<organism evidence="9 10">
    <name type="scientific">Stakelama tenebrarum</name>
    <dbReference type="NCBI Taxonomy" id="2711215"/>
    <lineage>
        <taxon>Bacteria</taxon>
        <taxon>Pseudomonadati</taxon>
        <taxon>Pseudomonadota</taxon>
        <taxon>Alphaproteobacteria</taxon>
        <taxon>Sphingomonadales</taxon>
        <taxon>Sphingomonadaceae</taxon>
        <taxon>Stakelama</taxon>
    </lineage>
</organism>
<evidence type="ECO:0000256" key="5">
    <source>
        <dbReference type="ARBA" id="ARBA00022989"/>
    </source>
</evidence>
<protein>
    <submittedName>
        <fullName evidence="9">MFS transporter</fullName>
    </submittedName>
</protein>
<evidence type="ECO:0000313" key="10">
    <source>
        <dbReference type="Proteomes" id="UP000501568"/>
    </source>
</evidence>
<evidence type="ECO:0000256" key="6">
    <source>
        <dbReference type="ARBA" id="ARBA00023136"/>
    </source>
</evidence>
<feature type="transmembrane region" description="Helical" evidence="7">
    <location>
        <begin position="176"/>
        <end position="204"/>
    </location>
</feature>
<feature type="transmembrane region" description="Helical" evidence="7">
    <location>
        <begin position="300"/>
        <end position="316"/>
    </location>
</feature>
<gene>
    <name evidence="9" type="ORF">G5C33_13605</name>
</gene>
<feature type="transmembrane region" description="Helical" evidence="7">
    <location>
        <begin position="119"/>
        <end position="139"/>
    </location>
</feature>
<evidence type="ECO:0000259" key="8">
    <source>
        <dbReference type="PROSITE" id="PS50850"/>
    </source>
</evidence>
<accession>A0A6G6Y817</accession>
<keyword evidence="4 7" id="KW-0812">Transmembrane</keyword>
<evidence type="ECO:0000256" key="2">
    <source>
        <dbReference type="ARBA" id="ARBA00022448"/>
    </source>
</evidence>
<dbReference type="InterPro" id="IPR010290">
    <property type="entry name" value="TM_effector"/>
</dbReference>
<dbReference type="InterPro" id="IPR020846">
    <property type="entry name" value="MFS_dom"/>
</dbReference>
<keyword evidence="10" id="KW-1185">Reference proteome</keyword>
<dbReference type="PANTHER" id="PTHR23513:SF11">
    <property type="entry name" value="STAPHYLOFERRIN A TRANSPORTER"/>
    <property type="match status" value="1"/>
</dbReference>
<sequence>MSTDAADAVEAKPDIGAFAPLRQPVFRRIWSSSLLSNFGQLILGVGAAWEMARLTNDSADMVALVQTALMLPLMLVAVPAGAIADMFDRRKVAMAGLAFAVASAGTLTLLAYSGAISPWMLLGFCALIGAGVALYAPAWQASIREQVTPDQLPAAVALGSISYNVARSFGPAIGGVIVMVLGAKAAFGVNAVCYIPLLFSFFLWRRPQVPSRLPPERMDRAIVAGARYAIHSPPIRTVLIRALIFGLVGASVAALTPIIAREMLNGTAGTYGVLLGVYGVGAVAGALTTSNVREKLKAETAVALCAIVSGIAVIVMGLSHSMIITCLAMGVSGAAWMLLISLLNVGVQLSAPRWVTARALSWFQSALTGGIAFGAAIWGAVANQLGVGEAMVVSGVLTIASVAIGFILPVPRVGNDELETIELAHEPEVALALTPRSGPVVVEIDYRVDPAEARNFYNAMRDLMRARKRNGAFDWSIARDIADPEQWTERYHCPTWADYLRLRERFTEADRALQEAVNAYITEPSRVRRRLERPFGSVRWRADTPDPHIDPITVYPN</sequence>
<keyword evidence="5 7" id="KW-1133">Transmembrane helix</keyword>
<feature type="transmembrane region" description="Helical" evidence="7">
    <location>
        <begin position="322"/>
        <end position="347"/>
    </location>
</feature>